<evidence type="ECO:0008006" key="5">
    <source>
        <dbReference type="Google" id="ProtNLM"/>
    </source>
</evidence>
<dbReference type="InterPro" id="IPR015943">
    <property type="entry name" value="WD40/YVTN_repeat-like_dom_sf"/>
</dbReference>
<dbReference type="Proteomes" id="UP000006844">
    <property type="component" value="Chromosome"/>
</dbReference>
<dbReference type="eggNOG" id="COG2706">
    <property type="taxonomic scope" value="Bacteria"/>
</dbReference>
<name>E8V421_TERSS</name>
<proteinExistence type="inferred from homology"/>
<reference evidence="3 4" key="1">
    <citation type="journal article" date="2012" name="Stand. Genomic Sci.">
        <title>Complete genome sequence of Terriglobus saanensis type strain SP1PR4(T), an Acidobacteria from tundra soil.</title>
        <authorList>
            <person name="Rawat S.R."/>
            <person name="Mannisto M.K."/>
            <person name="Starovoytov V."/>
            <person name="Goodwin L."/>
            <person name="Nolan M."/>
            <person name="Hauser L."/>
            <person name="Land M."/>
            <person name="Davenport K.W."/>
            <person name="Woyke T."/>
            <person name="Haggblom M.M."/>
        </authorList>
    </citation>
    <scope>NUCLEOTIDE SEQUENCE</scope>
    <source>
        <strain evidence="4">ATCC BAA-1853 / DSM 23119 / SP1PR4</strain>
    </source>
</reference>
<keyword evidence="4" id="KW-1185">Reference proteome</keyword>
<evidence type="ECO:0000256" key="2">
    <source>
        <dbReference type="ARBA" id="ARBA00022526"/>
    </source>
</evidence>
<dbReference type="GO" id="GO:0006006">
    <property type="term" value="P:glucose metabolic process"/>
    <property type="evidence" value="ECO:0007669"/>
    <property type="project" value="UniProtKB-KW"/>
</dbReference>
<evidence type="ECO:0000256" key="1">
    <source>
        <dbReference type="ARBA" id="ARBA00005564"/>
    </source>
</evidence>
<comment type="similarity">
    <text evidence="1">Belongs to the cycloisomerase 2 family.</text>
</comment>
<dbReference type="RefSeq" id="WP_013568245.1">
    <property type="nucleotide sequence ID" value="NC_014963.1"/>
</dbReference>
<dbReference type="AlphaFoldDB" id="E8V421"/>
<dbReference type="InterPro" id="IPR050282">
    <property type="entry name" value="Cycloisomerase_2"/>
</dbReference>
<sequence length="388" mass="41212">MIQRRTFLRSLSVAPFVAKAALAKKSSSAKSKSTRILIGTNGHGAGNGIFIADWNVATGELGEITLAAEVANPTFLALHKQGAQGFVYAVNEGGHGGIKGITAFATVAGAKTLKQLNQVDTEGNGPTHISVTPDGNSVFVANYGGGSASSFHVRPDGSLSPAVSHFQYEGSGPNKERQMHSFAHCVMPSPDGRYLLVNDLGLDCIHTYRVNPATAELTPTEPPAWIGRPGTGPRHTAFSPDAKFLYSVNELDSTVDILAWDASTGTLTSKGFVSTLPAGFPPNTAFAGEITVSQDGKFVYVGNRVADDTIAVFDRDRKTGLLTLKQNSVNGGKNPRHITLDPTDRWLLISDQDSGTIVIHERNRTTGELSAPVHTYPVKSKPMCIVFA</sequence>
<dbReference type="PANTHER" id="PTHR30344:SF1">
    <property type="entry name" value="6-PHOSPHOGLUCONOLACTONASE"/>
    <property type="match status" value="1"/>
</dbReference>
<dbReference type="Pfam" id="PF10282">
    <property type="entry name" value="Lactonase"/>
    <property type="match status" value="1"/>
</dbReference>
<dbReference type="InterPro" id="IPR019405">
    <property type="entry name" value="Lactonase_7-beta_prop"/>
</dbReference>
<dbReference type="PANTHER" id="PTHR30344">
    <property type="entry name" value="6-PHOSPHOGLUCONOLACTONASE-RELATED"/>
    <property type="match status" value="1"/>
</dbReference>
<evidence type="ECO:0000313" key="4">
    <source>
        <dbReference type="Proteomes" id="UP000006844"/>
    </source>
</evidence>
<dbReference type="SUPFAM" id="SSF50974">
    <property type="entry name" value="Nitrous oxide reductase, N-terminal domain"/>
    <property type="match status" value="1"/>
</dbReference>
<evidence type="ECO:0000313" key="3">
    <source>
        <dbReference type="EMBL" id="ADV82512.1"/>
    </source>
</evidence>
<dbReference type="KEGG" id="tsa:AciPR4_1705"/>
<dbReference type="EMBL" id="CP002467">
    <property type="protein sequence ID" value="ADV82512.1"/>
    <property type="molecule type" value="Genomic_DNA"/>
</dbReference>
<dbReference type="HOGENOM" id="CLU_038716_5_1_0"/>
<dbReference type="Gene3D" id="2.130.10.10">
    <property type="entry name" value="YVTN repeat-like/Quinoprotein amine dehydrogenase"/>
    <property type="match status" value="1"/>
</dbReference>
<protein>
    <recommendedName>
        <fullName evidence="5">6-phosphogluconolactonase</fullName>
    </recommendedName>
</protein>
<dbReference type="STRING" id="401053.AciPR4_1705"/>
<keyword evidence="2" id="KW-0313">Glucose metabolism</keyword>
<accession>E8V421</accession>
<dbReference type="GO" id="GO:0017057">
    <property type="term" value="F:6-phosphogluconolactonase activity"/>
    <property type="evidence" value="ECO:0007669"/>
    <property type="project" value="TreeGrafter"/>
</dbReference>
<dbReference type="InterPro" id="IPR011045">
    <property type="entry name" value="N2O_reductase_N"/>
</dbReference>
<organism evidence="3 4">
    <name type="scientific">Terriglobus saanensis (strain ATCC BAA-1853 / DSM 23119 / SP1PR4)</name>
    <dbReference type="NCBI Taxonomy" id="401053"/>
    <lineage>
        <taxon>Bacteria</taxon>
        <taxon>Pseudomonadati</taxon>
        <taxon>Acidobacteriota</taxon>
        <taxon>Terriglobia</taxon>
        <taxon>Terriglobales</taxon>
        <taxon>Acidobacteriaceae</taxon>
        <taxon>Terriglobus</taxon>
    </lineage>
</organism>
<gene>
    <name evidence="3" type="ordered locus">AciPR4_1705</name>
</gene>
<keyword evidence="2" id="KW-0119">Carbohydrate metabolism</keyword>